<dbReference type="OrthoDB" id="3049395at2759"/>
<sequence>SYRTVGLESCLLKFFMMLLDARVREWAEARGLLPPTQNGFRAGRRTNNNVFILRCAAARARAHRKVLYLASVDISNAFPSVNHDILWDKLRKLGMGGPLFD</sequence>
<evidence type="ECO:0000313" key="2">
    <source>
        <dbReference type="EMBL" id="KZV87552.1"/>
    </source>
</evidence>
<evidence type="ECO:0000313" key="3">
    <source>
        <dbReference type="Proteomes" id="UP000077266"/>
    </source>
</evidence>
<feature type="non-terminal residue" evidence="2">
    <location>
        <position position="1"/>
    </location>
</feature>
<accession>A0A165ES24</accession>
<protein>
    <recommendedName>
        <fullName evidence="1">Reverse transcriptase domain-containing protein</fullName>
    </recommendedName>
</protein>
<dbReference type="InterPro" id="IPR000477">
    <property type="entry name" value="RT_dom"/>
</dbReference>
<organism evidence="2 3">
    <name type="scientific">Exidia glandulosa HHB12029</name>
    <dbReference type="NCBI Taxonomy" id="1314781"/>
    <lineage>
        <taxon>Eukaryota</taxon>
        <taxon>Fungi</taxon>
        <taxon>Dikarya</taxon>
        <taxon>Basidiomycota</taxon>
        <taxon>Agaricomycotina</taxon>
        <taxon>Agaricomycetes</taxon>
        <taxon>Auriculariales</taxon>
        <taxon>Exidiaceae</taxon>
        <taxon>Exidia</taxon>
    </lineage>
</organism>
<feature type="domain" description="Reverse transcriptase" evidence="1">
    <location>
        <begin position="1"/>
        <end position="95"/>
    </location>
</feature>
<dbReference type="STRING" id="1314781.A0A165ES24"/>
<evidence type="ECO:0000259" key="1">
    <source>
        <dbReference type="Pfam" id="PF00078"/>
    </source>
</evidence>
<keyword evidence="3" id="KW-1185">Reference proteome</keyword>
<dbReference type="Pfam" id="PF00078">
    <property type="entry name" value="RVT_1"/>
    <property type="match status" value="1"/>
</dbReference>
<name>A0A165ES24_EXIGL</name>
<gene>
    <name evidence="2" type="ORF">EXIGLDRAFT_594643</name>
</gene>
<dbReference type="PANTHER" id="PTHR19446">
    <property type="entry name" value="REVERSE TRANSCRIPTASES"/>
    <property type="match status" value="1"/>
</dbReference>
<proteinExistence type="predicted"/>
<feature type="non-terminal residue" evidence="2">
    <location>
        <position position="101"/>
    </location>
</feature>
<reference evidence="2 3" key="1">
    <citation type="journal article" date="2016" name="Mol. Biol. Evol.">
        <title>Comparative Genomics of Early-Diverging Mushroom-Forming Fungi Provides Insights into the Origins of Lignocellulose Decay Capabilities.</title>
        <authorList>
            <person name="Nagy L.G."/>
            <person name="Riley R."/>
            <person name="Tritt A."/>
            <person name="Adam C."/>
            <person name="Daum C."/>
            <person name="Floudas D."/>
            <person name="Sun H."/>
            <person name="Yadav J.S."/>
            <person name="Pangilinan J."/>
            <person name="Larsson K.H."/>
            <person name="Matsuura K."/>
            <person name="Barry K."/>
            <person name="Labutti K."/>
            <person name="Kuo R."/>
            <person name="Ohm R.A."/>
            <person name="Bhattacharya S.S."/>
            <person name="Shirouzu T."/>
            <person name="Yoshinaga Y."/>
            <person name="Martin F.M."/>
            <person name="Grigoriev I.V."/>
            <person name="Hibbett D.S."/>
        </authorList>
    </citation>
    <scope>NUCLEOTIDE SEQUENCE [LARGE SCALE GENOMIC DNA]</scope>
    <source>
        <strain evidence="2 3">HHB12029</strain>
    </source>
</reference>
<dbReference type="Proteomes" id="UP000077266">
    <property type="component" value="Unassembled WGS sequence"/>
</dbReference>
<dbReference type="EMBL" id="KV426122">
    <property type="protein sequence ID" value="KZV87552.1"/>
    <property type="molecule type" value="Genomic_DNA"/>
</dbReference>
<dbReference type="AlphaFoldDB" id="A0A165ES24"/>
<dbReference type="InParanoid" id="A0A165ES24"/>